<evidence type="ECO:0000256" key="8">
    <source>
        <dbReference type="SAM" id="MobiDB-lite"/>
    </source>
</evidence>
<dbReference type="FunFam" id="3.30.70.330:FF:000032">
    <property type="entry name" value="Polypyrimidine tract-binding protein 2 isoform 1"/>
    <property type="match status" value="1"/>
</dbReference>
<dbReference type="Pfam" id="PF22976">
    <property type="entry name" value="RRM_10"/>
    <property type="match status" value="1"/>
</dbReference>
<dbReference type="FunFam" id="3.30.70.330:FF:000036">
    <property type="entry name" value="polypyrimidine tract-binding protein 1 isoform X2"/>
    <property type="match status" value="1"/>
</dbReference>
<accession>Q4QR55</accession>
<feature type="domain" description="RRM" evidence="9">
    <location>
        <begin position="276"/>
        <end position="352"/>
    </location>
</feature>
<feature type="region of interest" description="Disordered" evidence="8">
    <location>
        <begin position="349"/>
        <end position="370"/>
    </location>
</feature>
<gene>
    <name evidence="12 13" type="primary">ptbp1.L</name>
    <name evidence="12" type="synonym">hnrnp-I</name>
    <name evidence="12" type="synonym">hnrpi</name>
    <name evidence="12" type="synonym">Ptb</name>
    <name evidence="13" type="synonym">ptbp1</name>
    <name evidence="12" type="synonym">ptbp1-a</name>
    <name evidence="12" type="synonym">ptbp1-b</name>
    <name evidence="12" type="synonym">ptbp1.S</name>
    <name evidence="10" type="synonym">VgRBP60</name>
    <name evidence="12" type="synonym">vgrbp60</name>
</gene>
<feature type="domain" description="RRM" evidence="9">
    <location>
        <begin position="62"/>
        <end position="136"/>
    </location>
</feature>
<evidence type="ECO:0000256" key="2">
    <source>
        <dbReference type="ARBA" id="ARBA00022664"/>
    </source>
</evidence>
<reference evidence="10" key="1">
    <citation type="submission" date="2005-06" db="EMBL/GenBank/DDBJ databases">
        <authorList>
            <consortium name="NIH - Xenopus Gene Collection (XGC) project"/>
        </authorList>
    </citation>
    <scope>NUCLEOTIDE SEQUENCE [LARGE SCALE MRNA]</scope>
    <source>
        <tissue evidence="10">Embryo</tissue>
    </source>
</reference>
<evidence type="ECO:0000256" key="7">
    <source>
        <dbReference type="PROSITE-ProRule" id="PRU00176"/>
    </source>
</evidence>
<dbReference type="GO" id="GO:0006397">
    <property type="term" value="P:mRNA processing"/>
    <property type="evidence" value="ECO:0007669"/>
    <property type="project" value="UniProtKB-KW"/>
</dbReference>
<dbReference type="SUPFAM" id="SSF54928">
    <property type="entry name" value="RNA-binding domain, RBD"/>
    <property type="match status" value="4"/>
</dbReference>
<evidence type="ECO:0000313" key="10">
    <source>
        <dbReference type="EMBL" id="AAH97557.1"/>
    </source>
</evidence>
<evidence type="ECO:0000313" key="11">
    <source>
        <dbReference type="Proteomes" id="UP000186698"/>
    </source>
</evidence>
<dbReference type="CTD" id="399134"/>
<keyword evidence="5" id="KW-0007">Acetylation</keyword>
<evidence type="ECO:0000313" key="13">
    <source>
        <dbReference type="Xenbase" id="XB-GENE-6254411"/>
    </source>
</evidence>
<dbReference type="NCBIfam" id="TIGR01649">
    <property type="entry name" value="hnRNP-L_PTB"/>
    <property type="match status" value="1"/>
</dbReference>
<dbReference type="Xenbase" id="XB-GENE-6254411">
    <property type="gene designation" value="ptbp1.L"/>
</dbReference>
<keyword evidence="1" id="KW-0597">Phosphoprotein</keyword>
<dbReference type="GO" id="GO:0003723">
    <property type="term" value="F:RNA binding"/>
    <property type="evidence" value="ECO:0007669"/>
    <property type="project" value="UniProtKB-UniRule"/>
</dbReference>
<dbReference type="FunFam" id="3.30.70.330:FF:000341">
    <property type="entry name" value="Hephaestus, isoform C"/>
    <property type="match status" value="1"/>
</dbReference>
<dbReference type="Pfam" id="PF13893">
    <property type="entry name" value="RRM_5"/>
    <property type="match status" value="2"/>
</dbReference>
<dbReference type="GO" id="GO:0005634">
    <property type="term" value="C:nucleus"/>
    <property type="evidence" value="ECO:0007669"/>
    <property type="project" value="InterPro"/>
</dbReference>
<dbReference type="OrthoDB" id="296632at2759"/>
<dbReference type="Pfam" id="PF11835">
    <property type="entry name" value="RRM_8"/>
    <property type="match status" value="1"/>
</dbReference>
<dbReference type="InterPro" id="IPR055204">
    <property type="entry name" value="HNRNPL_RRM"/>
</dbReference>
<dbReference type="PROSITE" id="PS50102">
    <property type="entry name" value="RRM"/>
    <property type="match status" value="4"/>
</dbReference>
<dbReference type="GeneID" id="399134"/>
<dbReference type="CDD" id="cd12782">
    <property type="entry name" value="RRM2_PTBP1"/>
    <property type="match status" value="1"/>
</dbReference>
<evidence type="ECO:0000256" key="4">
    <source>
        <dbReference type="ARBA" id="ARBA00022884"/>
    </source>
</evidence>
<dbReference type="InterPro" id="IPR021790">
    <property type="entry name" value="PTBP1-like_RRM2"/>
</dbReference>
<dbReference type="Gene3D" id="3.30.70.330">
    <property type="match status" value="4"/>
</dbReference>
<keyword evidence="11" id="KW-1185">Reference proteome</keyword>
<keyword evidence="2" id="KW-0507">mRNA processing</keyword>
<feature type="domain" description="RRM" evidence="9">
    <location>
        <begin position="187"/>
        <end position="263"/>
    </location>
</feature>
<keyword evidence="3" id="KW-0677">Repeat</keyword>
<feature type="domain" description="RRM" evidence="9">
    <location>
        <begin position="395"/>
        <end position="470"/>
    </location>
</feature>
<evidence type="ECO:0000256" key="6">
    <source>
        <dbReference type="ARBA" id="ARBA00023187"/>
    </source>
</evidence>
<dbReference type="InterPro" id="IPR006536">
    <property type="entry name" value="HnRNP-L/PTB"/>
</dbReference>
<dbReference type="SMART" id="SM00360">
    <property type="entry name" value="RRM"/>
    <property type="match status" value="4"/>
</dbReference>
<evidence type="ECO:0000259" key="9">
    <source>
        <dbReference type="PROSITE" id="PS50102"/>
    </source>
</evidence>
<dbReference type="InterPro" id="IPR000504">
    <property type="entry name" value="RRM_dom"/>
</dbReference>
<keyword evidence="6" id="KW-0508">mRNA splicing</keyword>
<name>Q4QR55_XENLA</name>
<dbReference type="InterPro" id="IPR012677">
    <property type="entry name" value="Nucleotide-bd_a/b_plait_sf"/>
</dbReference>
<dbReference type="GO" id="GO:0008380">
    <property type="term" value="P:RNA splicing"/>
    <property type="evidence" value="ECO:0007669"/>
    <property type="project" value="UniProtKB-KW"/>
</dbReference>
<dbReference type="InterPro" id="IPR035979">
    <property type="entry name" value="RBD_domain_sf"/>
</dbReference>
<evidence type="ECO:0000313" key="12">
    <source>
        <dbReference type="RefSeq" id="XP_018098558.1"/>
    </source>
</evidence>
<dbReference type="PANTHER" id="PTHR15592">
    <property type="entry name" value="MATRIN 3/NUCLEAR PROTEIN 220-RELATED"/>
    <property type="match status" value="1"/>
</dbReference>
<dbReference type="EMBL" id="BC097557">
    <property type="protein sequence ID" value="AAH97557.1"/>
    <property type="molecule type" value="mRNA"/>
</dbReference>
<dbReference type="AGR" id="Xenbase:XB-GENE-6254411"/>
<protein>
    <submittedName>
        <fullName evidence="12">Polypyrimidine TRACT binding protein 1 L homeolog isoform X3</fullName>
    </submittedName>
    <submittedName>
        <fullName evidence="10">VgRBP60 protein</fullName>
    </submittedName>
</protein>
<evidence type="ECO:0000256" key="1">
    <source>
        <dbReference type="ARBA" id="ARBA00022553"/>
    </source>
</evidence>
<sequence>MEGIVQDITVGTKRGSDELFSCVTNGPFIMSNAAAGENLYGSNGNDSKKFKGDGRSVAVGSRVIHLRKLPGDVTEAEVISLGLPFGKVTNILMLKGKNQAFLEMSTEEAANTMISYYTNVAPVLRSQPIYIQYSNHKELKTDNSPNQARAQAALQAVNSVVSGTTALSASAAAVDVGIAMSGQSPVLRIIVENLFYPVTLDVLQQIFSKFGTVLKIITFTKNNQFQALLQYGDPVSAQHAKLSLDGQNIYNACCTLRIDFSKLTSLNVKYNNDKSRDYTRPDLPSGDGQPSLDQTIAAFGVYGDVHRVKILFNKKENALVQMADGNQAQLAMSHLNGQRLHGKPLRTTVSKHQTVQLPREGQEDQGLTKDYSTSPLHRFKKPGSKNFQNIFPPSATLHLSNIPPSVSEEDLKILFSNNGYAVKGFKFFQKDRKMALIQMGSVEEAIESLIELHNHDMGENHHLRVSFSKSTI</sequence>
<keyword evidence="4 7" id="KW-0694">RNA-binding</keyword>
<dbReference type="FunFam" id="3.30.70.330:FF:000018">
    <property type="entry name" value="Polypyrimidine tract-binding protein 2 isoform 1"/>
    <property type="match status" value="1"/>
</dbReference>
<evidence type="ECO:0000256" key="3">
    <source>
        <dbReference type="ARBA" id="ARBA00022737"/>
    </source>
</evidence>
<dbReference type="RefSeq" id="XP_018098558.1">
    <property type="nucleotide sequence ID" value="XM_018243069.2"/>
</dbReference>
<dbReference type="DNASU" id="399134"/>
<dbReference type="AlphaFoldDB" id="Q4QR55"/>
<organism evidence="10">
    <name type="scientific">Xenopus laevis</name>
    <name type="common">African clawed frog</name>
    <dbReference type="NCBI Taxonomy" id="8355"/>
    <lineage>
        <taxon>Eukaryota</taxon>
        <taxon>Metazoa</taxon>
        <taxon>Chordata</taxon>
        <taxon>Craniata</taxon>
        <taxon>Vertebrata</taxon>
        <taxon>Euteleostomi</taxon>
        <taxon>Amphibia</taxon>
        <taxon>Batrachia</taxon>
        <taxon>Anura</taxon>
        <taxon>Pipoidea</taxon>
        <taxon>Pipidae</taxon>
        <taxon>Xenopodinae</taxon>
        <taxon>Xenopus</taxon>
        <taxon>Xenopus</taxon>
    </lineage>
</organism>
<evidence type="ECO:0000256" key="5">
    <source>
        <dbReference type="ARBA" id="ARBA00022990"/>
    </source>
</evidence>
<dbReference type="Bgee" id="399134">
    <property type="expression patterns" value="Expressed in gastrula and 19 other cell types or tissues"/>
</dbReference>
<proteinExistence type="evidence at transcript level"/>
<reference evidence="12" key="2">
    <citation type="submission" date="2022-04" db="UniProtKB">
        <authorList>
            <consortium name="RefSeq"/>
        </authorList>
    </citation>
    <scope>IDENTIFICATION</scope>
    <source>
        <strain evidence="12">J_2021</strain>
        <tissue evidence="12">Erythrocytes</tissue>
    </source>
</reference>
<dbReference type="Proteomes" id="UP000186698">
    <property type="component" value="Chromosome 1L"/>
</dbReference>